<accession>X0VQK5</accession>
<keyword evidence="1" id="KW-0472">Membrane</keyword>
<gene>
    <name evidence="2" type="ORF">S01H1_35791</name>
</gene>
<keyword evidence="1" id="KW-1133">Transmembrane helix</keyword>
<name>X0VQK5_9ZZZZ</name>
<keyword evidence="1" id="KW-0812">Transmembrane</keyword>
<dbReference type="EMBL" id="BARS01022377">
    <property type="protein sequence ID" value="GAG13437.1"/>
    <property type="molecule type" value="Genomic_DNA"/>
</dbReference>
<dbReference type="AlphaFoldDB" id="X0VQK5"/>
<reference evidence="2" key="1">
    <citation type="journal article" date="2014" name="Front. Microbiol.">
        <title>High frequency of phylogenetically diverse reductive dehalogenase-homologous genes in deep subseafloor sedimentary metagenomes.</title>
        <authorList>
            <person name="Kawai M."/>
            <person name="Futagami T."/>
            <person name="Toyoda A."/>
            <person name="Takaki Y."/>
            <person name="Nishi S."/>
            <person name="Hori S."/>
            <person name="Arai W."/>
            <person name="Tsubouchi T."/>
            <person name="Morono Y."/>
            <person name="Uchiyama I."/>
            <person name="Ito T."/>
            <person name="Fujiyama A."/>
            <person name="Inagaki F."/>
            <person name="Takami H."/>
        </authorList>
    </citation>
    <scope>NUCLEOTIDE SEQUENCE</scope>
    <source>
        <strain evidence="2">Expedition CK06-06</strain>
    </source>
</reference>
<protein>
    <submittedName>
        <fullName evidence="2">Uncharacterized protein</fullName>
    </submittedName>
</protein>
<comment type="caution">
    <text evidence="2">The sequence shown here is derived from an EMBL/GenBank/DDBJ whole genome shotgun (WGS) entry which is preliminary data.</text>
</comment>
<evidence type="ECO:0000313" key="2">
    <source>
        <dbReference type="EMBL" id="GAG13437.1"/>
    </source>
</evidence>
<feature type="non-terminal residue" evidence="2">
    <location>
        <position position="73"/>
    </location>
</feature>
<sequence length="73" mass="8274">MKAQTTTEYLMTYGWAFLLLVIVLGLLYQLGLFDISNYVQSSSEVVGFNSFNINRFIVRSNGELEIGLSNMLE</sequence>
<organism evidence="2">
    <name type="scientific">marine sediment metagenome</name>
    <dbReference type="NCBI Taxonomy" id="412755"/>
    <lineage>
        <taxon>unclassified sequences</taxon>
        <taxon>metagenomes</taxon>
        <taxon>ecological metagenomes</taxon>
    </lineage>
</organism>
<feature type="transmembrane region" description="Helical" evidence="1">
    <location>
        <begin position="12"/>
        <end position="33"/>
    </location>
</feature>
<proteinExistence type="predicted"/>
<evidence type="ECO:0000256" key="1">
    <source>
        <dbReference type="SAM" id="Phobius"/>
    </source>
</evidence>